<comment type="similarity">
    <text evidence="2">Belongs to the EamA transporter family.</text>
</comment>
<dbReference type="NCBIfam" id="TIGR00688">
    <property type="entry name" value="rarD"/>
    <property type="match status" value="1"/>
</dbReference>
<reference evidence="10" key="2">
    <citation type="submission" date="2023-01" db="EMBL/GenBank/DDBJ databases">
        <title>Draft genome sequence of Maritalea porphyrae strain NBRC 107169.</title>
        <authorList>
            <person name="Sun Q."/>
            <person name="Mori K."/>
        </authorList>
    </citation>
    <scope>NUCLEOTIDE SEQUENCE</scope>
    <source>
        <strain evidence="10">NBRC 107169</strain>
    </source>
</reference>
<dbReference type="SUPFAM" id="SSF103481">
    <property type="entry name" value="Multidrug resistance efflux transporter EmrE"/>
    <property type="match status" value="2"/>
</dbReference>
<feature type="transmembrane region" description="Helical" evidence="8">
    <location>
        <begin position="76"/>
        <end position="98"/>
    </location>
</feature>
<dbReference type="PANTHER" id="PTHR22911">
    <property type="entry name" value="ACYL-MALONYL CONDENSING ENZYME-RELATED"/>
    <property type="match status" value="1"/>
</dbReference>
<accession>A0ABQ5UV16</accession>
<evidence type="ECO:0000256" key="6">
    <source>
        <dbReference type="ARBA" id="ARBA00022989"/>
    </source>
</evidence>
<comment type="subcellular location">
    <subcellularLocation>
        <location evidence="1">Cell membrane</location>
        <topology evidence="1">Multi-pass membrane protein</topology>
    </subcellularLocation>
</comment>
<evidence type="ECO:0000313" key="11">
    <source>
        <dbReference type="Proteomes" id="UP001161405"/>
    </source>
</evidence>
<protein>
    <submittedName>
        <fullName evidence="10">Permease</fullName>
    </submittedName>
</protein>
<dbReference type="Pfam" id="PF00892">
    <property type="entry name" value="EamA"/>
    <property type="match status" value="1"/>
</dbReference>
<reference evidence="10" key="1">
    <citation type="journal article" date="2014" name="Int. J. Syst. Evol. Microbiol.">
        <title>Complete genome of a new Firmicutes species belonging to the dominant human colonic microbiota ('Ruminococcus bicirculans') reveals two chromosomes and a selective capacity to utilize plant glucans.</title>
        <authorList>
            <consortium name="NISC Comparative Sequencing Program"/>
            <person name="Wegmann U."/>
            <person name="Louis P."/>
            <person name="Goesmann A."/>
            <person name="Henrissat B."/>
            <person name="Duncan S.H."/>
            <person name="Flint H.J."/>
        </authorList>
    </citation>
    <scope>NUCLEOTIDE SEQUENCE</scope>
    <source>
        <strain evidence="10">NBRC 107169</strain>
    </source>
</reference>
<name>A0ABQ5UV16_9HYPH</name>
<feature type="transmembrane region" description="Helical" evidence="8">
    <location>
        <begin position="43"/>
        <end position="64"/>
    </location>
</feature>
<keyword evidence="11" id="KW-1185">Reference proteome</keyword>
<keyword evidence="4" id="KW-1003">Cell membrane</keyword>
<organism evidence="10 11">
    <name type="scientific">Maritalea porphyrae</name>
    <dbReference type="NCBI Taxonomy" id="880732"/>
    <lineage>
        <taxon>Bacteria</taxon>
        <taxon>Pseudomonadati</taxon>
        <taxon>Pseudomonadota</taxon>
        <taxon>Alphaproteobacteria</taxon>
        <taxon>Hyphomicrobiales</taxon>
        <taxon>Devosiaceae</taxon>
        <taxon>Maritalea</taxon>
    </lineage>
</organism>
<gene>
    <name evidence="10" type="ORF">GCM10007879_32370</name>
</gene>
<evidence type="ECO:0000256" key="2">
    <source>
        <dbReference type="ARBA" id="ARBA00007362"/>
    </source>
</evidence>
<feature type="transmembrane region" description="Helical" evidence="8">
    <location>
        <begin position="214"/>
        <end position="236"/>
    </location>
</feature>
<feature type="transmembrane region" description="Helical" evidence="8">
    <location>
        <begin position="155"/>
        <end position="171"/>
    </location>
</feature>
<feature type="transmembrane region" description="Helical" evidence="8">
    <location>
        <begin position="104"/>
        <end position="125"/>
    </location>
</feature>
<dbReference type="InterPro" id="IPR004626">
    <property type="entry name" value="RarD"/>
</dbReference>
<evidence type="ECO:0000256" key="5">
    <source>
        <dbReference type="ARBA" id="ARBA00022692"/>
    </source>
</evidence>
<evidence type="ECO:0000256" key="3">
    <source>
        <dbReference type="ARBA" id="ARBA00022448"/>
    </source>
</evidence>
<dbReference type="PANTHER" id="PTHR22911:SF137">
    <property type="entry name" value="SOLUTE CARRIER FAMILY 35 MEMBER G2-RELATED"/>
    <property type="match status" value="1"/>
</dbReference>
<keyword evidence="3" id="KW-0813">Transport</keyword>
<evidence type="ECO:0000313" key="10">
    <source>
        <dbReference type="EMBL" id="GLQ18988.1"/>
    </source>
</evidence>
<evidence type="ECO:0000256" key="8">
    <source>
        <dbReference type="SAM" id="Phobius"/>
    </source>
</evidence>
<dbReference type="InterPro" id="IPR037185">
    <property type="entry name" value="EmrE-like"/>
</dbReference>
<feature type="transmembrane region" description="Helical" evidence="8">
    <location>
        <begin position="272"/>
        <end position="292"/>
    </location>
</feature>
<feature type="domain" description="EamA" evidence="9">
    <location>
        <begin position="13"/>
        <end position="146"/>
    </location>
</feature>
<dbReference type="RefSeq" id="WP_284366149.1">
    <property type="nucleotide sequence ID" value="NZ_BSNI01000002.1"/>
</dbReference>
<evidence type="ECO:0000256" key="1">
    <source>
        <dbReference type="ARBA" id="ARBA00004651"/>
    </source>
</evidence>
<keyword evidence="5 8" id="KW-0812">Transmembrane</keyword>
<dbReference type="EMBL" id="BSNI01000002">
    <property type="protein sequence ID" value="GLQ18988.1"/>
    <property type="molecule type" value="Genomic_DNA"/>
</dbReference>
<sequence>MSEDDNAREARLGGISAISAYILWGVFPLYFKLVGDINVYTIIAHRVVWSALFVALFLLVLGRWNEIVPVFKSKKSMGWLVLSTLTITVNWTLFVWAIDNNMVLAVSFGYFINPLVNVLLGMVLLGERQNKLQATAIGIALVAVAIQAFGLGGLPWVSLALAFSFAFYGYFRKTVGVGAAPGLLIETTLLVPFALAFLVWAGPLNPLLASDASINYWLLLMLCGPITAVPLILFSIGARRLRLTTIGIFQYIAPSIQFVLAVWMLGEPLSQTRLISFVLIWVSLAVFTYDSLSSNAKNRKAAKARKEKMA</sequence>
<evidence type="ECO:0000256" key="7">
    <source>
        <dbReference type="ARBA" id="ARBA00023136"/>
    </source>
</evidence>
<dbReference type="InterPro" id="IPR000620">
    <property type="entry name" value="EamA_dom"/>
</dbReference>
<dbReference type="Proteomes" id="UP001161405">
    <property type="component" value="Unassembled WGS sequence"/>
</dbReference>
<keyword evidence="7 8" id="KW-0472">Membrane</keyword>
<feature type="transmembrane region" description="Helical" evidence="8">
    <location>
        <begin position="248"/>
        <end position="266"/>
    </location>
</feature>
<feature type="transmembrane region" description="Helical" evidence="8">
    <location>
        <begin position="12"/>
        <end position="31"/>
    </location>
</feature>
<comment type="caution">
    <text evidence="10">The sequence shown here is derived from an EMBL/GenBank/DDBJ whole genome shotgun (WGS) entry which is preliminary data.</text>
</comment>
<evidence type="ECO:0000256" key="4">
    <source>
        <dbReference type="ARBA" id="ARBA00022475"/>
    </source>
</evidence>
<keyword evidence="6 8" id="KW-1133">Transmembrane helix</keyword>
<feature type="transmembrane region" description="Helical" evidence="8">
    <location>
        <begin position="132"/>
        <end position="149"/>
    </location>
</feature>
<evidence type="ECO:0000259" key="9">
    <source>
        <dbReference type="Pfam" id="PF00892"/>
    </source>
</evidence>
<feature type="transmembrane region" description="Helical" evidence="8">
    <location>
        <begin position="183"/>
        <end position="202"/>
    </location>
</feature>
<proteinExistence type="inferred from homology"/>